<accession>A0A1J7IA40</accession>
<proteinExistence type="predicted"/>
<feature type="compositionally biased region" description="Basic and acidic residues" evidence="1">
    <location>
        <begin position="243"/>
        <end position="252"/>
    </location>
</feature>
<dbReference type="AlphaFoldDB" id="A0A1J7IA40"/>
<gene>
    <name evidence="2" type="ORF">CONLIGDRAFT_718708</name>
</gene>
<dbReference type="EMBL" id="KV875104">
    <property type="protein sequence ID" value="OIW24317.1"/>
    <property type="molecule type" value="Genomic_DNA"/>
</dbReference>
<name>A0A1J7IA40_9PEZI</name>
<sequence>MAPPGARAERPNASTTRPLESSLVRPPLPTFEHAVQMWTSLPSLLHRRTNQARHTNHPSRRTAGGQLLEDQFNKDQTNHAGYVGTGSAFDSNKMVKVKVTANSSPSRAKPKAKIKMKTNTSPPLLNFVDSKANLIIVIEVDKKLHVKKGHQSVQIASNNATIIFSTIDYTPALTGHGNLYHFQVRLMKFDLVVCFDKLVEDKFRGGKGNSITRGTRMEQPVSLDIIKRGVIDECHRVARRRSRGEDLGKQEPDQPDAGQGTQLPARQWRKLALMRAG</sequence>
<feature type="region of interest" description="Disordered" evidence="1">
    <location>
        <begin position="1"/>
        <end position="26"/>
    </location>
</feature>
<evidence type="ECO:0000313" key="2">
    <source>
        <dbReference type="EMBL" id="OIW24317.1"/>
    </source>
</evidence>
<organism evidence="2 3">
    <name type="scientific">Coniochaeta ligniaria NRRL 30616</name>
    <dbReference type="NCBI Taxonomy" id="1408157"/>
    <lineage>
        <taxon>Eukaryota</taxon>
        <taxon>Fungi</taxon>
        <taxon>Dikarya</taxon>
        <taxon>Ascomycota</taxon>
        <taxon>Pezizomycotina</taxon>
        <taxon>Sordariomycetes</taxon>
        <taxon>Sordariomycetidae</taxon>
        <taxon>Coniochaetales</taxon>
        <taxon>Coniochaetaceae</taxon>
        <taxon>Coniochaeta</taxon>
    </lineage>
</organism>
<evidence type="ECO:0000256" key="1">
    <source>
        <dbReference type="SAM" id="MobiDB-lite"/>
    </source>
</evidence>
<keyword evidence="3" id="KW-1185">Reference proteome</keyword>
<dbReference type="Proteomes" id="UP000182658">
    <property type="component" value="Unassembled WGS sequence"/>
</dbReference>
<dbReference type="InParanoid" id="A0A1J7IA40"/>
<feature type="region of interest" description="Disordered" evidence="1">
    <location>
        <begin position="241"/>
        <end position="266"/>
    </location>
</feature>
<protein>
    <submittedName>
        <fullName evidence="2">Uncharacterized protein</fullName>
    </submittedName>
</protein>
<reference evidence="2 3" key="1">
    <citation type="submission" date="2016-10" db="EMBL/GenBank/DDBJ databases">
        <title>Draft genome sequence of Coniochaeta ligniaria NRRL30616, a lignocellulolytic fungus for bioabatement of inhibitors in plant biomass hydrolysates.</title>
        <authorList>
            <consortium name="DOE Joint Genome Institute"/>
            <person name="Jimenez D.J."/>
            <person name="Hector R.E."/>
            <person name="Riley R."/>
            <person name="Sun H."/>
            <person name="Grigoriev I.V."/>
            <person name="Van Elsas J.D."/>
            <person name="Nichols N.N."/>
        </authorList>
    </citation>
    <scope>NUCLEOTIDE SEQUENCE [LARGE SCALE GENOMIC DNA]</scope>
    <source>
        <strain evidence="2 3">NRRL 30616</strain>
    </source>
</reference>
<evidence type="ECO:0000313" key="3">
    <source>
        <dbReference type="Proteomes" id="UP000182658"/>
    </source>
</evidence>